<reference evidence="1" key="1">
    <citation type="submission" date="2016-07" db="EMBL/GenBank/DDBJ databases">
        <authorList>
            <person name="Bretaudeau A."/>
        </authorList>
    </citation>
    <scope>NUCLEOTIDE SEQUENCE</scope>
    <source>
        <strain evidence="1">Rice</strain>
        <tissue evidence="1">Whole body</tissue>
    </source>
</reference>
<protein>
    <submittedName>
        <fullName evidence="1">SFRICE_020183</fullName>
    </submittedName>
</protein>
<evidence type="ECO:0000313" key="1">
    <source>
        <dbReference type="EMBL" id="SOQ42597.1"/>
    </source>
</evidence>
<proteinExistence type="predicted"/>
<accession>A0A2H1VP72</accession>
<sequence length="215" mass="24500">MNFIAKCVEYGFVYHCTRLCNGIKNILRYPEIVKQILNLFLLNTPVNVPTYHLMVSNRRRPWTLETPEALQVRCRPLGSKEFKGCWGIGDWKDWEGGNWASSYLTHTTQALFFGWFSVRSHHSGRAGGPFTWNNNLWITQRVVTCGNRIRDTLHSSQLPSHRANCAVKLKQSKQCIIKSNQQSTLPLDTQNPRAVISALPAFGAVRNLEMLGNRG</sequence>
<name>A0A2H1VP72_SPOFR</name>
<dbReference type="EMBL" id="ODYU01003614">
    <property type="protein sequence ID" value="SOQ42597.1"/>
    <property type="molecule type" value="Genomic_DNA"/>
</dbReference>
<organism evidence="1">
    <name type="scientific">Spodoptera frugiperda</name>
    <name type="common">Fall armyworm</name>
    <dbReference type="NCBI Taxonomy" id="7108"/>
    <lineage>
        <taxon>Eukaryota</taxon>
        <taxon>Metazoa</taxon>
        <taxon>Ecdysozoa</taxon>
        <taxon>Arthropoda</taxon>
        <taxon>Hexapoda</taxon>
        <taxon>Insecta</taxon>
        <taxon>Pterygota</taxon>
        <taxon>Neoptera</taxon>
        <taxon>Endopterygota</taxon>
        <taxon>Lepidoptera</taxon>
        <taxon>Glossata</taxon>
        <taxon>Ditrysia</taxon>
        <taxon>Noctuoidea</taxon>
        <taxon>Noctuidae</taxon>
        <taxon>Amphipyrinae</taxon>
        <taxon>Spodoptera</taxon>
    </lineage>
</organism>
<dbReference type="AlphaFoldDB" id="A0A2H1VP72"/>
<gene>
    <name evidence="1" type="ORF">SFRICE_020183</name>
</gene>